<protein>
    <submittedName>
        <fullName evidence="2">Uncharacterized protein</fullName>
    </submittedName>
</protein>
<dbReference type="EMBL" id="MU825875">
    <property type="protein sequence ID" value="KAJ7386727.1"/>
    <property type="molecule type" value="Genomic_DNA"/>
</dbReference>
<organism evidence="2 3">
    <name type="scientific">Desmophyllum pertusum</name>
    <dbReference type="NCBI Taxonomy" id="174260"/>
    <lineage>
        <taxon>Eukaryota</taxon>
        <taxon>Metazoa</taxon>
        <taxon>Cnidaria</taxon>
        <taxon>Anthozoa</taxon>
        <taxon>Hexacorallia</taxon>
        <taxon>Scleractinia</taxon>
        <taxon>Caryophylliina</taxon>
        <taxon>Caryophylliidae</taxon>
        <taxon>Desmophyllum</taxon>
    </lineage>
</organism>
<dbReference type="Proteomes" id="UP001163046">
    <property type="component" value="Unassembled WGS sequence"/>
</dbReference>
<dbReference type="AlphaFoldDB" id="A0A9X0D485"/>
<evidence type="ECO:0000313" key="3">
    <source>
        <dbReference type="Proteomes" id="UP001163046"/>
    </source>
</evidence>
<evidence type="ECO:0000256" key="1">
    <source>
        <dbReference type="SAM" id="MobiDB-lite"/>
    </source>
</evidence>
<reference evidence="2" key="1">
    <citation type="submission" date="2023-01" db="EMBL/GenBank/DDBJ databases">
        <title>Genome assembly of the deep-sea coral Lophelia pertusa.</title>
        <authorList>
            <person name="Herrera S."/>
            <person name="Cordes E."/>
        </authorList>
    </citation>
    <scope>NUCLEOTIDE SEQUENCE</scope>
    <source>
        <strain evidence="2">USNM1676648</strain>
        <tissue evidence="2">Polyp</tissue>
    </source>
</reference>
<comment type="caution">
    <text evidence="2">The sequence shown here is derived from an EMBL/GenBank/DDBJ whole genome shotgun (WGS) entry which is preliminary data.</text>
</comment>
<evidence type="ECO:0000313" key="2">
    <source>
        <dbReference type="EMBL" id="KAJ7386727.1"/>
    </source>
</evidence>
<accession>A0A9X0D485</accession>
<proteinExistence type="predicted"/>
<keyword evidence="3" id="KW-1185">Reference proteome</keyword>
<sequence length="168" mass="19617">MEKLLKPRRRKKKLLQESCQESSSDLKLLRQLMNSTFPLRRREVLLTNVRVWKLLKEYPPLESSTGSEMVIIGIKGDMITAKNNQKIQTRNYADWKLLKNGCRQSFPCDESDIEDAFVPDAVPADECRQGAEQPSEDRDPEQRHVTCDRPRRKTTSTKDTRYKDFICN</sequence>
<feature type="region of interest" description="Disordered" evidence="1">
    <location>
        <begin position="125"/>
        <end position="168"/>
    </location>
</feature>
<name>A0A9X0D485_9CNID</name>
<feature type="compositionally biased region" description="Basic and acidic residues" evidence="1">
    <location>
        <begin position="156"/>
        <end position="168"/>
    </location>
</feature>
<gene>
    <name evidence="2" type="ORF">OS493_006739</name>
</gene>
<feature type="compositionally biased region" description="Basic and acidic residues" evidence="1">
    <location>
        <begin position="125"/>
        <end position="149"/>
    </location>
</feature>
<dbReference type="OrthoDB" id="5985684at2759"/>